<name>A0A1G2R2C5_9BACT</name>
<evidence type="ECO:0000313" key="1">
    <source>
        <dbReference type="EMBL" id="OHA66933.1"/>
    </source>
</evidence>
<evidence type="ECO:0000313" key="2">
    <source>
        <dbReference type="Proteomes" id="UP000179258"/>
    </source>
</evidence>
<reference evidence="1 2" key="1">
    <citation type="journal article" date="2016" name="Nat. Commun.">
        <title>Thousands of microbial genomes shed light on interconnected biogeochemical processes in an aquifer system.</title>
        <authorList>
            <person name="Anantharaman K."/>
            <person name="Brown C.T."/>
            <person name="Hug L.A."/>
            <person name="Sharon I."/>
            <person name="Castelle C.J."/>
            <person name="Probst A.J."/>
            <person name="Thomas B.C."/>
            <person name="Singh A."/>
            <person name="Wilkins M.J."/>
            <person name="Karaoz U."/>
            <person name="Brodie E.L."/>
            <person name="Williams K.H."/>
            <person name="Hubbard S.S."/>
            <person name="Banfield J.F."/>
        </authorList>
    </citation>
    <scope>NUCLEOTIDE SEQUENCE [LARGE SCALE GENOMIC DNA]</scope>
</reference>
<protein>
    <submittedName>
        <fullName evidence="1">Uncharacterized protein</fullName>
    </submittedName>
</protein>
<accession>A0A1G2R2C5</accession>
<proteinExistence type="predicted"/>
<comment type="caution">
    <text evidence="1">The sequence shown here is derived from an EMBL/GenBank/DDBJ whole genome shotgun (WGS) entry which is preliminary data.</text>
</comment>
<gene>
    <name evidence="1" type="ORF">A3D59_01750</name>
</gene>
<sequence length="111" mass="12912">MPIVHKNLASGRWFELSLKEQLGNIGSEVLRASRARDKDEKLFWAAVERALELFDLTLEDSRWEGRRREIARAREVFCDAVFGGKEYKSSLEDLTHYFDQFAYAARLLAND</sequence>
<dbReference type="AlphaFoldDB" id="A0A1G2R2C5"/>
<organism evidence="1 2">
    <name type="scientific">Candidatus Wildermuthbacteria bacterium RIFCSPHIGHO2_02_FULL_47_17</name>
    <dbReference type="NCBI Taxonomy" id="1802452"/>
    <lineage>
        <taxon>Bacteria</taxon>
        <taxon>Candidatus Wildermuthiibacteriota</taxon>
    </lineage>
</organism>
<dbReference type="Proteomes" id="UP000179258">
    <property type="component" value="Unassembled WGS sequence"/>
</dbReference>
<dbReference type="EMBL" id="MHTX01000048">
    <property type="protein sequence ID" value="OHA66933.1"/>
    <property type="molecule type" value="Genomic_DNA"/>
</dbReference>